<gene>
    <name evidence="2" type="ordered locus">BamMC406_3389</name>
</gene>
<dbReference type="KEGG" id="bac:BamMC406_3389"/>
<reference evidence="3" key="1">
    <citation type="submission" date="2008-04" db="EMBL/GenBank/DDBJ databases">
        <title>Complete sequence of chromosome 2 of Burkholderia ambifaria MC40-6.</title>
        <authorList>
            <person name="Copeland A."/>
            <person name="Lucas S."/>
            <person name="Lapidus A."/>
            <person name="Glavina del Rio T."/>
            <person name="Dalin E."/>
            <person name="Tice H."/>
            <person name="Pitluck S."/>
            <person name="Chain P."/>
            <person name="Malfatti S."/>
            <person name="Shin M."/>
            <person name="Vergez L."/>
            <person name="Lang D."/>
            <person name="Schmutz J."/>
            <person name="Larimer F."/>
            <person name="Land M."/>
            <person name="Hauser L."/>
            <person name="Kyrpides N."/>
            <person name="Lykidis A."/>
            <person name="Ramette A."/>
            <person name="Konstantinidis K."/>
            <person name="Tiedje J."/>
            <person name="Richardson P."/>
        </authorList>
    </citation>
    <scope>NUCLEOTIDE SEQUENCE [LARGE SCALE GENOMIC DNA]</scope>
    <source>
        <strain evidence="3">MC40-6</strain>
    </source>
</reference>
<dbReference type="InterPro" id="IPR048987">
    <property type="entry name" value="PIN-TPR-GreABC"/>
</dbReference>
<evidence type="ECO:0000259" key="1">
    <source>
        <dbReference type="Pfam" id="PF20698"/>
    </source>
</evidence>
<dbReference type="HOGENOM" id="CLU_265795_0_0_4"/>
<dbReference type="Gene3D" id="1.25.40.10">
    <property type="entry name" value="Tetratricopeptide repeat domain"/>
    <property type="match status" value="1"/>
</dbReference>
<proteinExistence type="predicted"/>
<dbReference type="Proteomes" id="UP000001680">
    <property type="component" value="Chromosome 2"/>
</dbReference>
<dbReference type="SUPFAM" id="SSF48452">
    <property type="entry name" value="TPR-like"/>
    <property type="match status" value="1"/>
</dbReference>
<dbReference type="OrthoDB" id="9021254at2"/>
<dbReference type="SMART" id="SM00028">
    <property type="entry name" value="TPR"/>
    <property type="match status" value="2"/>
</dbReference>
<dbReference type="RefSeq" id="WP_012365289.1">
    <property type="nucleotide sequence ID" value="NC_010552.1"/>
</dbReference>
<dbReference type="EMBL" id="CP001026">
    <property type="protein sequence ID" value="ACB65856.1"/>
    <property type="molecule type" value="Genomic_DNA"/>
</dbReference>
<accession>B1YZ91</accession>
<dbReference type="InterPro" id="IPR011990">
    <property type="entry name" value="TPR-like_helical_dom_sf"/>
</dbReference>
<feature type="domain" description="PIN" evidence="1">
    <location>
        <begin position="1001"/>
        <end position="1138"/>
    </location>
</feature>
<organism evidence="2 3">
    <name type="scientific">Burkholderia ambifaria (strain MC40-6)</name>
    <dbReference type="NCBI Taxonomy" id="398577"/>
    <lineage>
        <taxon>Bacteria</taxon>
        <taxon>Pseudomonadati</taxon>
        <taxon>Pseudomonadota</taxon>
        <taxon>Betaproteobacteria</taxon>
        <taxon>Burkholderiales</taxon>
        <taxon>Burkholderiaceae</taxon>
        <taxon>Burkholderia</taxon>
        <taxon>Burkholderia cepacia complex</taxon>
    </lineage>
</organism>
<evidence type="ECO:0000313" key="3">
    <source>
        <dbReference type="Proteomes" id="UP000001680"/>
    </source>
</evidence>
<sequence>MLTESTAIQPPNSAQGFEDFCHIVYGTIFNDPTATKNGRSGQKQYGVDVFVRAGERRVGIQCKQKSFAKLTQKIIDEEVAAADKGLVEKRLAAISELIIATTAANDAKLIAYAAKLTDERKQEGKFSVNLAFWDTLQVLVKSNPSLQWQYAPHMAGGAIFEFSRKQDEISRKLDDHREVLQVVAAATTAAASNGRVSTNSIPDARLDSLDKLVDSQLDGVKKMLMEGRFTAALESLTSLGQNLGAFDIYQRSRWFSQRAHCYWQQESLEFAAKDFDSAYGLTPADDKTASNHIRSALLRQQYDRALELASEARLAFPASANVFNVWAEAAERCGKRPVWEHDVPPEFRDDADVLHVFGWQALLAGELSVAAEFSKKVADKGAPTFEQASLRLLTLVNMATANGVFAGAGIVSEQTLHELAETLQFFEPVDKHIWNRQGGLSTAMTVACIGYAYLMTGKPEEAKKFLLKGVQCFPAEGQLARICLEAIVKADGNITAGYKFGSEHVEVLDEQGQMMVAEMAAETGDIATLERISTILRERNTNDVECDEELRAFEWLALLASGNDEQLDAVLTFDAFSSMTSKVAKVIVANIAFRRKATWAIDAVQSLEKALHDESPTREVIMVSRACIAVGLYSEAAKRLGKILPRGIVSEPHKLLFEALVKGGSRRKALRMLEEFPPTAIDDADIRALALELAEGANDWTELSRLSDLQLKANPGHAEAWTFRAAVLLRQRQPQAVQRLIREQIPLDLQGSTKSRAQLARFEIEFGNPERGFKRLYQVFRRSLADVDVASIYLGNVLTMQPERRPSKPLGVGPATAVTLSVGNTTRQLIIDPADLTDLPKAAHFISVSDPTYAVLEGKMLGDAIQLVDGLGIAHDYTVVDINSGYMALAAHAEKLVRESVVPGGPITSIEMQTREDGQLDLSLMQSMLRARTERIKLALDGYAQGQATIGVVAKLLGVSPLVMAADWPAEPGPKLYACSGVFEEQAASEELLKSWEGPLVVDLTAINELVVNGMESALSLVKPVYISTSSVEVLDRLIEVAATDRAVGHMSETNGQITMVHYGEGYHEGRRAYLEKLRKCVDEHCEIAPSWGAEELPEGLPRFAEVLDSESYDTLLLCLEKQALLLTLDGRLRELGKVVANIRGVWPQLFCSVATQRGHCTREAYHRFVMSGIARRRTHTAITAGDVVWTAHDPFGPTNGTFGMLLRYISERSVEALSTARVIADAAVYILTHGATAQAVFQFIETAFAPLFTRDDVDADSLERLLAIRLVEAMQTLFNSNTPNIYLQSVLDSQSERWQGFIEETVRKARMLATETPVDALCDKSVPVMAMYVTRYPCYIATRSAHDSMT</sequence>
<dbReference type="InterPro" id="IPR019734">
    <property type="entry name" value="TPR_rpt"/>
</dbReference>
<protein>
    <recommendedName>
        <fullName evidence="1">PIN domain-containing protein</fullName>
    </recommendedName>
</protein>
<dbReference type="Pfam" id="PF20698">
    <property type="entry name" value="PIN-TPR-GreABC"/>
    <property type="match status" value="1"/>
</dbReference>
<evidence type="ECO:0000313" key="2">
    <source>
        <dbReference type="EMBL" id="ACB65856.1"/>
    </source>
</evidence>
<name>B1YZ91_BURA4</name>